<gene>
    <name evidence="1" type="ORF">Dbus_chr3Rg433</name>
</gene>
<keyword evidence="2" id="KW-1185">Reference proteome</keyword>
<protein>
    <submittedName>
        <fullName evidence="1">CG18577</fullName>
    </submittedName>
</protein>
<dbReference type="EMBL" id="CP012526">
    <property type="protein sequence ID" value="ALC45683.1"/>
    <property type="molecule type" value="Genomic_DNA"/>
</dbReference>
<proteinExistence type="predicted"/>
<organism evidence="1 2">
    <name type="scientific">Drosophila busckii</name>
    <name type="common">Fruit fly</name>
    <dbReference type="NCBI Taxonomy" id="30019"/>
    <lineage>
        <taxon>Eukaryota</taxon>
        <taxon>Metazoa</taxon>
        <taxon>Ecdysozoa</taxon>
        <taxon>Arthropoda</taxon>
        <taxon>Hexapoda</taxon>
        <taxon>Insecta</taxon>
        <taxon>Pterygota</taxon>
        <taxon>Neoptera</taxon>
        <taxon>Endopterygota</taxon>
        <taxon>Diptera</taxon>
        <taxon>Brachycera</taxon>
        <taxon>Muscomorpha</taxon>
        <taxon>Ephydroidea</taxon>
        <taxon>Drosophilidae</taxon>
        <taxon>Drosophila</taxon>
    </lineage>
</organism>
<evidence type="ECO:0000313" key="1">
    <source>
        <dbReference type="EMBL" id="ALC45683.1"/>
    </source>
</evidence>
<name>A0A0M3QXC5_DROBS</name>
<reference evidence="1 2" key="1">
    <citation type="submission" date="2015-08" db="EMBL/GenBank/DDBJ databases">
        <title>Ancestral chromatin configuration constrains chromatin evolution on differentiating sex chromosomes in Drosophila.</title>
        <authorList>
            <person name="Zhou Q."/>
            <person name="Bachtrog D."/>
        </authorList>
    </citation>
    <scope>NUCLEOTIDE SEQUENCE [LARGE SCALE GENOMIC DNA]</scope>
    <source>
        <tissue evidence="1">Whole larvae</tissue>
    </source>
</reference>
<sequence>MSNWALSTIELHDCAARNGTTASRPRQLLQLAWQTFTARCQQLGELFKRESNKPLPKELRRSLRLNKSARRKGYQEYESATDKRRRKEYLNQPVNISIRLGPAFDYRPSNC</sequence>
<dbReference type="Proteomes" id="UP000494163">
    <property type="component" value="Chromosome 3R"/>
</dbReference>
<accession>A0A0M3QXC5</accession>
<dbReference type="OMA" id="GPAYDYR"/>
<evidence type="ECO:0000313" key="2">
    <source>
        <dbReference type="Proteomes" id="UP000494163"/>
    </source>
</evidence>
<dbReference type="AlphaFoldDB" id="A0A0M3QXC5"/>